<dbReference type="SMART" id="SM00387">
    <property type="entry name" value="HATPase_c"/>
    <property type="match status" value="1"/>
</dbReference>
<evidence type="ECO:0000259" key="10">
    <source>
        <dbReference type="PROSITE" id="PS50109"/>
    </source>
</evidence>
<gene>
    <name evidence="11" type="ORF">GCM10007933_21760</name>
</gene>
<reference evidence="12" key="1">
    <citation type="journal article" date="2019" name="Int. J. Syst. Evol. Microbiol.">
        <title>The Global Catalogue of Microorganisms (GCM) 10K type strain sequencing project: providing services to taxonomists for standard genome sequencing and annotation.</title>
        <authorList>
            <consortium name="The Broad Institute Genomics Platform"/>
            <consortium name="The Broad Institute Genome Sequencing Center for Infectious Disease"/>
            <person name="Wu L."/>
            <person name="Ma J."/>
        </authorList>
    </citation>
    <scope>NUCLEOTIDE SEQUENCE [LARGE SCALE GENOMIC DNA]</scope>
    <source>
        <strain evidence="12">NBRC 102407</strain>
    </source>
</reference>
<evidence type="ECO:0000256" key="1">
    <source>
        <dbReference type="ARBA" id="ARBA00000085"/>
    </source>
</evidence>
<feature type="transmembrane region" description="Helical" evidence="9">
    <location>
        <begin position="196"/>
        <end position="216"/>
    </location>
</feature>
<comment type="caution">
    <text evidence="11">The sequence shown here is derived from an EMBL/GenBank/DDBJ whole genome shotgun (WGS) entry which is preliminary data.</text>
</comment>
<keyword evidence="7" id="KW-0067">ATP-binding</keyword>
<evidence type="ECO:0000256" key="5">
    <source>
        <dbReference type="ARBA" id="ARBA00022741"/>
    </source>
</evidence>
<evidence type="ECO:0000256" key="6">
    <source>
        <dbReference type="ARBA" id="ARBA00022777"/>
    </source>
</evidence>
<keyword evidence="8" id="KW-0902">Two-component regulatory system</keyword>
<dbReference type="EMBL" id="BSPX01000030">
    <property type="protein sequence ID" value="GLT22716.1"/>
    <property type="molecule type" value="Genomic_DNA"/>
</dbReference>
<keyword evidence="4" id="KW-0808">Transferase</keyword>
<dbReference type="GO" id="GO:0016301">
    <property type="term" value="F:kinase activity"/>
    <property type="evidence" value="ECO:0007669"/>
    <property type="project" value="UniProtKB-KW"/>
</dbReference>
<evidence type="ECO:0000256" key="3">
    <source>
        <dbReference type="ARBA" id="ARBA00022553"/>
    </source>
</evidence>
<keyword evidence="3" id="KW-0597">Phosphoprotein</keyword>
<feature type="transmembrane region" description="Helical" evidence="9">
    <location>
        <begin position="109"/>
        <end position="130"/>
    </location>
</feature>
<dbReference type="InterPro" id="IPR014265">
    <property type="entry name" value="XrtA/PrsK"/>
</dbReference>
<proteinExistence type="predicted"/>
<keyword evidence="6 11" id="KW-0418">Kinase</keyword>
<sequence>MESILSQVSAWSYAFAAVLHGLFALYLGVAWRRGRQGILLIAAVVASALWAVANWVFSTSGWVWMFQLANLLDVLRMAAWFGFLLSMLSQASGDGPDSGLPAWPKPGMLAIVTLGAIGVICFTLGVPLYGTPLRTWAATALMTAVFGLVLLELFYRAVIERSRWGVKPLVLALGGLFAFDVYLYSEMLLFSRIHPVIWGVRGFAHALALPLVAVSASRNPEWTFRISVSRHVVFHSTALAGSGLYLLIIAGAGYYMRYFGGEWGEALQLALLFGGVLFLGVVFFSGAFRARLRVFLAKHFFAYRYDYRTEWLGVTQALSVAGDGLSLGESVVKALADLVESPGGGVWLRDANGCFSQQARLNMPHYGLQEREDSDFARFMLEREWIVNLQEARSGFSPDVTAPLPEWASELADMWLIVPLISSGVLVGFVVLLTPRTPVDVNWEVLDLLKMAGRQAASYFARMQATEALLEAQKFDAFNRMSAFVVHDLKNLVAQMSLMLRNAERHKDNPEFQADMLDTVRHVESRMRGLMAQLMEKTPINQRKPVLLKGLLEHIVQSKRMFRPCPTFEEGAPELAVFAHSERLERILGHIVQNALDATLEHGSVSVRLSQEGNQACITVRDTGSGMSTAFIRDQLFKPFQTTKASGMGIGAYEAHQYVQELGGNLTVQSEVGVGTCFEIRLPIAANAQNAGNKAVAE</sequence>
<dbReference type="Gene3D" id="3.30.565.10">
    <property type="entry name" value="Histidine kinase-like ATPase, C-terminal domain"/>
    <property type="match status" value="1"/>
</dbReference>
<feature type="transmembrane region" description="Helical" evidence="9">
    <location>
        <begin position="12"/>
        <end position="31"/>
    </location>
</feature>
<feature type="transmembrane region" description="Helical" evidence="9">
    <location>
        <begin position="136"/>
        <end position="154"/>
    </location>
</feature>
<evidence type="ECO:0000256" key="4">
    <source>
        <dbReference type="ARBA" id="ARBA00022679"/>
    </source>
</evidence>
<evidence type="ECO:0000313" key="11">
    <source>
        <dbReference type="EMBL" id="GLT22716.1"/>
    </source>
</evidence>
<organism evidence="11 12">
    <name type="scientific">Zoogloea oryzae</name>
    <dbReference type="NCBI Taxonomy" id="310767"/>
    <lineage>
        <taxon>Bacteria</taxon>
        <taxon>Pseudomonadati</taxon>
        <taxon>Pseudomonadota</taxon>
        <taxon>Betaproteobacteria</taxon>
        <taxon>Rhodocyclales</taxon>
        <taxon>Zoogloeaceae</taxon>
        <taxon>Zoogloea</taxon>
    </lineage>
</organism>
<dbReference type="SUPFAM" id="SSF55874">
    <property type="entry name" value="ATPase domain of HSP90 chaperone/DNA topoisomerase II/histidine kinase"/>
    <property type="match status" value="1"/>
</dbReference>
<dbReference type="InterPro" id="IPR003661">
    <property type="entry name" value="HisK_dim/P_dom"/>
</dbReference>
<dbReference type="Proteomes" id="UP001157167">
    <property type="component" value="Unassembled WGS sequence"/>
</dbReference>
<evidence type="ECO:0000256" key="7">
    <source>
        <dbReference type="ARBA" id="ARBA00022840"/>
    </source>
</evidence>
<protein>
    <recommendedName>
        <fullName evidence="2">histidine kinase</fullName>
        <ecNumber evidence="2">2.7.13.3</ecNumber>
    </recommendedName>
</protein>
<dbReference type="NCBIfam" id="TIGR02916">
    <property type="entry name" value="PEP_his_kin"/>
    <property type="match status" value="1"/>
</dbReference>
<dbReference type="EC" id="2.7.13.3" evidence="2"/>
<dbReference type="Gene3D" id="3.30.450.40">
    <property type="match status" value="1"/>
</dbReference>
<name>A0ABQ6FBQ8_9RHOO</name>
<keyword evidence="9" id="KW-1133">Transmembrane helix</keyword>
<dbReference type="PANTHER" id="PTHR43065">
    <property type="entry name" value="SENSOR HISTIDINE KINASE"/>
    <property type="match status" value="1"/>
</dbReference>
<feature type="domain" description="Histidine kinase" evidence="10">
    <location>
        <begin position="484"/>
        <end position="686"/>
    </location>
</feature>
<feature type="transmembrane region" description="Helical" evidence="9">
    <location>
        <begin position="166"/>
        <end position="184"/>
    </location>
</feature>
<dbReference type="InterPro" id="IPR029016">
    <property type="entry name" value="GAF-like_dom_sf"/>
</dbReference>
<dbReference type="InterPro" id="IPR004358">
    <property type="entry name" value="Sig_transdc_His_kin-like_C"/>
</dbReference>
<evidence type="ECO:0000256" key="9">
    <source>
        <dbReference type="SAM" id="Phobius"/>
    </source>
</evidence>
<dbReference type="InterPro" id="IPR003594">
    <property type="entry name" value="HATPase_dom"/>
</dbReference>
<dbReference type="CDD" id="cd00082">
    <property type="entry name" value="HisKA"/>
    <property type="match status" value="1"/>
</dbReference>
<feature type="transmembrane region" description="Helical" evidence="9">
    <location>
        <begin position="237"/>
        <end position="255"/>
    </location>
</feature>
<keyword evidence="12" id="KW-1185">Reference proteome</keyword>
<dbReference type="SUPFAM" id="SSF55781">
    <property type="entry name" value="GAF domain-like"/>
    <property type="match status" value="1"/>
</dbReference>
<keyword evidence="5" id="KW-0547">Nucleotide-binding</keyword>
<dbReference type="Pfam" id="PF02518">
    <property type="entry name" value="HATPase_c"/>
    <property type="match status" value="1"/>
</dbReference>
<dbReference type="PANTHER" id="PTHR43065:SF46">
    <property type="entry name" value="C4-DICARBOXYLATE TRANSPORT SENSOR PROTEIN DCTB"/>
    <property type="match status" value="1"/>
</dbReference>
<dbReference type="RefSeq" id="WP_153160285.1">
    <property type="nucleotide sequence ID" value="NZ_BSPX01000030.1"/>
</dbReference>
<dbReference type="PROSITE" id="PS50109">
    <property type="entry name" value="HIS_KIN"/>
    <property type="match status" value="1"/>
</dbReference>
<keyword evidence="9" id="KW-0812">Transmembrane</keyword>
<dbReference type="InterPro" id="IPR036890">
    <property type="entry name" value="HATPase_C_sf"/>
</dbReference>
<accession>A0ABQ6FBQ8</accession>
<keyword evidence="9" id="KW-0472">Membrane</keyword>
<dbReference type="PRINTS" id="PR00344">
    <property type="entry name" value="BCTRLSENSOR"/>
</dbReference>
<feature type="transmembrane region" description="Helical" evidence="9">
    <location>
        <begin position="38"/>
        <end position="57"/>
    </location>
</feature>
<dbReference type="InterPro" id="IPR005467">
    <property type="entry name" value="His_kinase_dom"/>
</dbReference>
<comment type="catalytic activity">
    <reaction evidence="1">
        <text>ATP + protein L-histidine = ADP + protein N-phospho-L-histidine.</text>
        <dbReference type="EC" id="2.7.13.3"/>
    </reaction>
</comment>
<evidence type="ECO:0000256" key="2">
    <source>
        <dbReference type="ARBA" id="ARBA00012438"/>
    </source>
</evidence>
<evidence type="ECO:0000256" key="8">
    <source>
        <dbReference type="ARBA" id="ARBA00023012"/>
    </source>
</evidence>
<feature type="transmembrane region" description="Helical" evidence="9">
    <location>
        <begin position="267"/>
        <end position="288"/>
    </location>
</feature>
<evidence type="ECO:0000313" key="12">
    <source>
        <dbReference type="Proteomes" id="UP001157167"/>
    </source>
</evidence>